<dbReference type="Pfam" id="PF18319">
    <property type="entry name" value="Zn_ribbon_PriA"/>
    <property type="match status" value="1"/>
</dbReference>
<gene>
    <name evidence="12 15" type="primary">priA</name>
    <name evidence="15" type="ORF">IAC18_03935</name>
</gene>
<feature type="binding site" evidence="12">
    <location>
        <position position="467"/>
    </location>
    <ligand>
        <name>Zn(2+)</name>
        <dbReference type="ChEBI" id="CHEBI:29105"/>
        <label>2</label>
    </ligand>
</feature>
<dbReference type="GO" id="GO:0006269">
    <property type="term" value="P:DNA replication, synthesis of primer"/>
    <property type="evidence" value="ECO:0007669"/>
    <property type="project" value="UniProtKB-KW"/>
</dbReference>
<evidence type="ECO:0000256" key="1">
    <source>
        <dbReference type="ARBA" id="ARBA00022515"/>
    </source>
</evidence>
<evidence type="ECO:0000256" key="9">
    <source>
        <dbReference type="ARBA" id="ARBA00023125"/>
    </source>
</evidence>
<feature type="binding site" evidence="12">
    <location>
        <position position="455"/>
    </location>
    <ligand>
        <name>Zn(2+)</name>
        <dbReference type="ChEBI" id="CHEBI:29105"/>
        <label>1</label>
    </ligand>
</feature>
<feature type="binding site" evidence="12">
    <location>
        <position position="464"/>
    </location>
    <ligand>
        <name>Zn(2+)</name>
        <dbReference type="ChEBI" id="CHEBI:29105"/>
        <label>2</label>
    </ligand>
</feature>
<dbReference type="EC" id="5.6.2.4" evidence="12"/>
<dbReference type="InterPro" id="IPR040498">
    <property type="entry name" value="PriA_CRR"/>
</dbReference>
<evidence type="ECO:0000256" key="12">
    <source>
        <dbReference type="HAMAP-Rule" id="MF_00983"/>
    </source>
</evidence>
<reference evidence="15" key="2">
    <citation type="journal article" date="2021" name="PeerJ">
        <title>Extensive microbial diversity within the chicken gut microbiome revealed by metagenomics and culture.</title>
        <authorList>
            <person name="Gilroy R."/>
            <person name="Ravi A."/>
            <person name="Getino M."/>
            <person name="Pursley I."/>
            <person name="Horton D.L."/>
            <person name="Alikhan N.F."/>
            <person name="Baker D."/>
            <person name="Gharbi K."/>
            <person name="Hall N."/>
            <person name="Watson M."/>
            <person name="Adriaenssens E.M."/>
            <person name="Foster-Nyarko E."/>
            <person name="Jarju S."/>
            <person name="Secka A."/>
            <person name="Antonio M."/>
            <person name="Oren A."/>
            <person name="Chaudhuri R.R."/>
            <person name="La Ragione R."/>
            <person name="Hildebrand F."/>
            <person name="Pallen M.J."/>
        </authorList>
    </citation>
    <scope>NUCLEOTIDE SEQUENCE</scope>
    <source>
        <strain evidence="15">ChiHjej10B9-9673</strain>
    </source>
</reference>
<feature type="binding site" evidence="12">
    <location>
        <position position="458"/>
    </location>
    <ligand>
        <name>Zn(2+)</name>
        <dbReference type="ChEBI" id="CHEBI:29105"/>
        <label>1</label>
    </ligand>
</feature>
<organism evidence="15 16">
    <name type="scientific">Candidatus Scatomorpha merdipullorum</name>
    <dbReference type="NCBI Taxonomy" id="2840927"/>
    <lineage>
        <taxon>Bacteria</taxon>
        <taxon>Bacillati</taxon>
        <taxon>Bacillota</taxon>
        <taxon>Clostridia</taxon>
        <taxon>Eubacteriales</taxon>
        <taxon>Candidatus Scatomorpha</taxon>
    </lineage>
</organism>
<evidence type="ECO:0000256" key="2">
    <source>
        <dbReference type="ARBA" id="ARBA00022705"/>
    </source>
</evidence>
<dbReference type="SUPFAM" id="SSF52540">
    <property type="entry name" value="P-loop containing nucleoside triphosphate hydrolases"/>
    <property type="match status" value="2"/>
</dbReference>
<keyword evidence="9 12" id="KW-0238">DNA-binding</keyword>
<evidence type="ECO:0000313" key="16">
    <source>
        <dbReference type="Proteomes" id="UP000824001"/>
    </source>
</evidence>
<keyword evidence="6 12" id="KW-0347">Helicase</keyword>
<name>A0A9D1JUX1_9FIRM</name>
<dbReference type="InterPro" id="IPR005259">
    <property type="entry name" value="PriA"/>
</dbReference>
<reference evidence="15" key="1">
    <citation type="submission" date="2020-10" db="EMBL/GenBank/DDBJ databases">
        <authorList>
            <person name="Gilroy R."/>
        </authorList>
    </citation>
    <scope>NUCLEOTIDE SEQUENCE</scope>
    <source>
        <strain evidence="15">ChiHjej10B9-9673</strain>
    </source>
</reference>
<dbReference type="GO" id="GO:0008270">
    <property type="term" value="F:zinc ion binding"/>
    <property type="evidence" value="ECO:0007669"/>
    <property type="project" value="UniProtKB-UniRule"/>
</dbReference>
<dbReference type="GO" id="GO:0006302">
    <property type="term" value="P:double-strand break repair"/>
    <property type="evidence" value="ECO:0007669"/>
    <property type="project" value="InterPro"/>
</dbReference>
<feature type="binding site" evidence="12">
    <location>
        <position position="482"/>
    </location>
    <ligand>
        <name>Zn(2+)</name>
        <dbReference type="ChEBI" id="CHEBI:29105"/>
        <label>2</label>
    </ligand>
</feature>
<dbReference type="InterPro" id="IPR041236">
    <property type="entry name" value="PriA_C"/>
</dbReference>
<comment type="function">
    <text evidence="12">Initiates the restart of stalled replication forks, which reloads the replicative helicase on sites other than the origin of replication. Recognizes and binds to abandoned replication forks and remodels them to uncover a helicase loading site. Promotes assembly of the primosome at these replication forks.</text>
</comment>
<evidence type="ECO:0000256" key="11">
    <source>
        <dbReference type="ARBA" id="ARBA00048988"/>
    </source>
</evidence>
<evidence type="ECO:0000256" key="4">
    <source>
        <dbReference type="ARBA" id="ARBA00022741"/>
    </source>
</evidence>
<dbReference type="GO" id="GO:0006270">
    <property type="term" value="P:DNA replication initiation"/>
    <property type="evidence" value="ECO:0007669"/>
    <property type="project" value="TreeGrafter"/>
</dbReference>
<comment type="catalytic activity">
    <reaction evidence="11 12">
        <text>ATP + H2O = ADP + phosphate + H(+)</text>
        <dbReference type="Rhea" id="RHEA:13065"/>
        <dbReference type="ChEBI" id="CHEBI:15377"/>
        <dbReference type="ChEBI" id="CHEBI:15378"/>
        <dbReference type="ChEBI" id="CHEBI:30616"/>
        <dbReference type="ChEBI" id="CHEBI:43474"/>
        <dbReference type="ChEBI" id="CHEBI:456216"/>
        <dbReference type="EC" id="5.6.2.4"/>
    </reaction>
</comment>
<dbReference type="PANTHER" id="PTHR30580">
    <property type="entry name" value="PRIMOSOMAL PROTEIN N"/>
    <property type="match status" value="1"/>
</dbReference>
<dbReference type="HAMAP" id="MF_00983">
    <property type="entry name" value="PriA"/>
    <property type="match status" value="1"/>
</dbReference>
<dbReference type="GO" id="GO:0005524">
    <property type="term" value="F:ATP binding"/>
    <property type="evidence" value="ECO:0007669"/>
    <property type="project" value="UniProtKB-UniRule"/>
</dbReference>
<feature type="binding site" evidence="12">
    <location>
        <position position="498"/>
    </location>
    <ligand>
        <name>Zn(2+)</name>
        <dbReference type="ChEBI" id="CHEBI:29105"/>
        <label>1</label>
    </ligand>
</feature>
<evidence type="ECO:0000256" key="10">
    <source>
        <dbReference type="ARBA" id="ARBA00023235"/>
    </source>
</evidence>
<dbReference type="PROSITE" id="PS51194">
    <property type="entry name" value="HELICASE_CTER"/>
    <property type="match status" value="1"/>
</dbReference>
<dbReference type="CDD" id="cd18804">
    <property type="entry name" value="SF2_C_priA"/>
    <property type="match status" value="1"/>
</dbReference>
<dbReference type="GO" id="GO:0043138">
    <property type="term" value="F:3'-5' DNA helicase activity"/>
    <property type="evidence" value="ECO:0007669"/>
    <property type="project" value="UniProtKB-EC"/>
</dbReference>
<evidence type="ECO:0000259" key="14">
    <source>
        <dbReference type="PROSITE" id="PS51194"/>
    </source>
</evidence>
<dbReference type="AlphaFoldDB" id="A0A9D1JUX1"/>
<dbReference type="InterPro" id="IPR001650">
    <property type="entry name" value="Helicase_C-like"/>
</dbReference>
<feature type="binding site" evidence="12">
    <location>
        <position position="495"/>
    </location>
    <ligand>
        <name>Zn(2+)</name>
        <dbReference type="ChEBI" id="CHEBI:29105"/>
        <label>1</label>
    </ligand>
</feature>
<dbReference type="InterPro" id="IPR014001">
    <property type="entry name" value="Helicase_ATP-bd"/>
</dbReference>
<comment type="cofactor">
    <cofactor evidence="12">
        <name>Zn(2+)</name>
        <dbReference type="ChEBI" id="CHEBI:29105"/>
    </cofactor>
    <text evidence="12">Binds 2 zinc ions per subunit.</text>
</comment>
<comment type="subunit">
    <text evidence="12">Component of the replication restart primosome.</text>
</comment>
<protein>
    <recommendedName>
        <fullName evidence="12">Replication restart protein PriA</fullName>
    </recommendedName>
    <alternativeName>
        <fullName evidence="12">ATP-dependent DNA helicase PriA</fullName>
        <ecNumber evidence="12">5.6.2.4</ecNumber>
    </alternativeName>
    <alternativeName>
        <fullName evidence="12">DNA 3'-5' helicase PriA</fullName>
    </alternativeName>
</protein>
<evidence type="ECO:0000256" key="8">
    <source>
        <dbReference type="ARBA" id="ARBA00022840"/>
    </source>
</evidence>
<evidence type="ECO:0000256" key="6">
    <source>
        <dbReference type="ARBA" id="ARBA00022806"/>
    </source>
</evidence>
<feature type="domain" description="Helicase C-terminal" evidence="14">
    <location>
        <begin position="490"/>
        <end position="648"/>
    </location>
</feature>
<proteinExistence type="inferred from homology"/>
<dbReference type="InterPro" id="IPR011545">
    <property type="entry name" value="DEAD/DEAH_box_helicase_dom"/>
</dbReference>
<dbReference type="Proteomes" id="UP000824001">
    <property type="component" value="Unassembled WGS sequence"/>
</dbReference>
<dbReference type="Pfam" id="PF00271">
    <property type="entry name" value="Helicase_C"/>
    <property type="match status" value="1"/>
</dbReference>
<dbReference type="Pfam" id="PF17764">
    <property type="entry name" value="PriA_3primeBD"/>
    <property type="match status" value="1"/>
</dbReference>
<evidence type="ECO:0000256" key="7">
    <source>
        <dbReference type="ARBA" id="ARBA00022833"/>
    </source>
</evidence>
<evidence type="ECO:0000259" key="13">
    <source>
        <dbReference type="PROSITE" id="PS51192"/>
    </source>
</evidence>
<dbReference type="GO" id="GO:0016787">
    <property type="term" value="F:hydrolase activity"/>
    <property type="evidence" value="ECO:0007669"/>
    <property type="project" value="UniProtKB-KW"/>
</dbReference>
<feature type="domain" description="Helicase ATP-binding" evidence="13">
    <location>
        <begin position="227"/>
        <end position="393"/>
    </location>
</feature>
<sequence>MPVSKVAKIAVSGLPFHLDRPYDYAIPERLEPEVEPGRRVLVPFTNSNRPREGLVLALRDESAFEKLKPIGEVLDAEPVLDERLLALAMWMRERFFCTVYEAAKAMLPAGLWYSASGKRRVTEKYVAFASLAVPAEEAAEAASRKRMRAPQQSELLKTLCAVGRASVPELLEFTGAPRPSLNALVSAGYVELRDEEVFRRPEVNVEREELPELNESQLAAFEGINALASGDRPAGALLFGVTGSGKTTIYMRLIAAQRAKGRGCILLVPEIALTPQMLRTFAARFGDDIAVLHSSLSAGERYDEWRRIKSGAAGVVIGTRSAVFAPVKDLGLVIIDEEQEDTYKSENAPRYHARDVATYRCAADRALLLLGSATPDVESRYHASTGRYAYFTLPGRFNSRALPEVAVVDLKAELRRGNGGNISSLLRSELEGNLERGEQSILFLNRRGANKLVTCVECGHTYRCPNCSVSLTYHSYGRKLLCHQCGYTQPIDPCCPECGGAFKFVGAGTQKVEEELMELFPGIEILRMDTDTVSGAGGHDKLLERFRREKIPIMVGTQMVTKGLNFENVTLVGVICADQGLYAGDYRASERTFSLITQVIGRSGRFEKPGRAVIQTYTPENETILLSARQDYERFYASEIELRRLQLLPPFTELLCVTVSGLDERRVLDCASRVRAELEFALRGVREAREGMRVLGPAPLAILKVSNNYRYRVTLCAPPGSGMRRVLADTVMKFSADKRYRGVAVYADTNPSD</sequence>
<accession>A0A9D1JUX1</accession>
<dbReference type="SMART" id="SM00487">
    <property type="entry name" value="DEXDc"/>
    <property type="match status" value="1"/>
</dbReference>
<feature type="binding site" evidence="12">
    <location>
        <position position="485"/>
    </location>
    <ligand>
        <name>Zn(2+)</name>
        <dbReference type="ChEBI" id="CHEBI:29105"/>
        <label>2</label>
    </ligand>
</feature>
<dbReference type="Pfam" id="PF18074">
    <property type="entry name" value="PriA_C"/>
    <property type="match status" value="1"/>
</dbReference>
<dbReference type="InterPro" id="IPR027417">
    <property type="entry name" value="P-loop_NTPase"/>
</dbReference>
<evidence type="ECO:0000256" key="3">
    <source>
        <dbReference type="ARBA" id="ARBA00022723"/>
    </source>
</evidence>
<dbReference type="SMART" id="SM00490">
    <property type="entry name" value="HELICc"/>
    <property type="match status" value="1"/>
</dbReference>
<dbReference type="PANTHER" id="PTHR30580:SF0">
    <property type="entry name" value="PRIMOSOMAL PROTEIN N"/>
    <property type="match status" value="1"/>
</dbReference>
<keyword evidence="4 12" id="KW-0547">Nucleotide-binding</keyword>
<keyword evidence="8 12" id="KW-0067">ATP-binding</keyword>
<comment type="similarity">
    <text evidence="12">Belongs to the helicase family. PriA subfamily.</text>
</comment>
<keyword evidence="7 12" id="KW-0862">Zinc</keyword>
<dbReference type="Pfam" id="PF00270">
    <property type="entry name" value="DEAD"/>
    <property type="match status" value="1"/>
</dbReference>
<comment type="catalytic activity">
    <reaction evidence="12">
        <text>Couples ATP hydrolysis with the unwinding of duplex DNA by translocating in the 3'-5' direction.</text>
        <dbReference type="EC" id="5.6.2.4"/>
    </reaction>
</comment>
<evidence type="ECO:0000256" key="5">
    <source>
        <dbReference type="ARBA" id="ARBA00022801"/>
    </source>
</evidence>
<keyword evidence="10 12" id="KW-0413">Isomerase</keyword>
<dbReference type="GO" id="GO:0006310">
    <property type="term" value="P:DNA recombination"/>
    <property type="evidence" value="ECO:0007669"/>
    <property type="project" value="InterPro"/>
</dbReference>
<dbReference type="Gene3D" id="3.40.1440.60">
    <property type="entry name" value="PriA, 3(prime) DNA-binding domain"/>
    <property type="match status" value="1"/>
</dbReference>
<dbReference type="NCBIfam" id="TIGR00595">
    <property type="entry name" value="priA"/>
    <property type="match status" value="1"/>
</dbReference>
<dbReference type="CDD" id="cd17929">
    <property type="entry name" value="DEXHc_priA"/>
    <property type="match status" value="1"/>
</dbReference>
<keyword evidence="1 12" id="KW-0639">Primosome</keyword>
<evidence type="ECO:0000313" key="15">
    <source>
        <dbReference type="EMBL" id="HIS66696.1"/>
    </source>
</evidence>
<keyword evidence="3 12" id="KW-0479">Metal-binding</keyword>
<dbReference type="InterPro" id="IPR041222">
    <property type="entry name" value="PriA_3primeBD"/>
</dbReference>
<comment type="caution">
    <text evidence="15">The sequence shown here is derived from an EMBL/GenBank/DDBJ whole genome shotgun (WGS) entry which is preliminary data.</text>
</comment>
<dbReference type="InterPro" id="IPR042115">
    <property type="entry name" value="PriA_3primeBD_sf"/>
</dbReference>
<keyword evidence="2 12" id="KW-0235">DNA replication</keyword>
<dbReference type="Gene3D" id="3.40.50.300">
    <property type="entry name" value="P-loop containing nucleotide triphosphate hydrolases"/>
    <property type="match status" value="2"/>
</dbReference>
<keyword evidence="5 12" id="KW-0378">Hydrolase</keyword>
<dbReference type="PROSITE" id="PS51192">
    <property type="entry name" value="HELICASE_ATP_BIND_1"/>
    <property type="match status" value="1"/>
</dbReference>
<dbReference type="FunFam" id="3.40.50.300:FF:000489">
    <property type="entry name" value="Primosome assembly protein PriA"/>
    <property type="match status" value="1"/>
</dbReference>
<dbReference type="GO" id="GO:1990077">
    <property type="term" value="C:primosome complex"/>
    <property type="evidence" value="ECO:0007669"/>
    <property type="project" value="UniProtKB-UniRule"/>
</dbReference>
<dbReference type="GO" id="GO:0003677">
    <property type="term" value="F:DNA binding"/>
    <property type="evidence" value="ECO:0007669"/>
    <property type="project" value="UniProtKB-UniRule"/>
</dbReference>
<dbReference type="EMBL" id="DVJK01000110">
    <property type="protein sequence ID" value="HIS66696.1"/>
    <property type="molecule type" value="Genomic_DNA"/>
</dbReference>